<evidence type="ECO:0000256" key="1">
    <source>
        <dbReference type="ARBA" id="ARBA00022443"/>
    </source>
</evidence>
<evidence type="ECO:0000256" key="2">
    <source>
        <dbReference type="PROSITE-ProRule" id="PRU00192"/>
    </source>
</evidence>
<dbReference type="SMART" id="SM00326">
    <property type="entry name" value="SH3"/>
    <property type="match status" value="1"/>
</dbReference>
<evidence type="ECO:0000313" key="6">
    <source>
        <dbReference type="Proteomes" id="UP001445076"/>
    </source>
</evidence>
<feature type="region of interest" description="Disordered" evidence="3">
    <location>
        <begin position="78"/>
        <end position="102"/>
    </location>
</feature>
<evidence type="ECO:0000313" key="5">
    <source>
        <dbReference type="EMBL" id="KAK8749984.1"/>
    </source>
</evidence>
<feature type="non-terminal residue" evidence="5">
    <location>
        <position position="174"/>
    </location>
</feature>
<comment type="caution">
    <text evidence="5">The sequence shown here is derived from an EMBL/GenBank/DDBJ whole genome shotgun (WGS) entry which is preliminary data.</text>
</comment>
<keyword evidence="1 2" id="KW-0728">SH3 domain</keyword>
<dbReference type="InterPro" id="IPR036028">
    <property type="entry name" value="SH3-like_dom_sf"/>
</dbReference>
<dbReference type="EMBL" id="JARKIK010000008">
    <property type="protein sequence ID" value="KAK8749984.1"/>
    <property type="molecule type" value="Genomic_DNA"/>
</dbReference>
<name>A0AAW0YIA8_CHEQU</name>
<dbReference type="Gene3D" id="2.30.30.40">
    <property type="entry name" value="SH3 Domains"/>
    <property type="match status" value="1"/>
</dbReference>
<reference evidence="5 6" key="1">
    <citation type="journal article" date="2024" name="BMC Genomics">
        <title>Genome assembly of redclaw crayfish (Cherax quadricarinatus) provides insights into its immune adaptation and hypoxia tolerance.</title>
        <authorList>
            <person name="Liu Z."/>
            <person name="Zheng J."/>
            <person name="Li H."/>
            <person name="Fang K."/>
            <person name="Wang S."/>
            <person name="He J."/>
            <person name="Zhou D."/>
            <person name="Weng S."/>
            <person name="Chi M."/>
            <person name="Gu Z."/>
            <person name="He J."/>
            <person name="Li F."/>
            <person name="Wang M."/>
        </authorList>
    </citation>
    <scope>NUCLEOTIDE SEQUENCE [LARGE SCALE GENOMIC DNA]</scope>
    <source>
        <strain evidence="5">ZL_2023a</strain>
    </source>
</reference>
<protein>
    <recommendedName>
        <fullName evidence="4">SH3 domain-containing protein</fullName>
    </recommendedName>
</protein>
<evidence type="ECO:0000259" key="4">
    <source>
        <dbReference type="PROSITE" id="PS50002"/>
    </source>
</evidence>
<gene>
    <name evidence="5" type="ORF">OTU49_015166</name>
</gene>
<dbReference type="AlphaFoldDB" id="A0AAW0YIA8"/>
<dbReference type="PROSITE" id="PS50002">
    <property type="entry name" value="SH3"/>
    <property type="match status" value="1"/>
</dbReference>
<evidence type="ECO:0000256" key="3">
    <source>
        <dbReference type="SAM" id="MobiDB-lite"/>
    </source>
</evidence>
<keyword evidence="6" id="KW-1185">Reference proteome</keyword>
<proteinExistence type="predicted"/>
<organism evidence="5 6">
    <name type="scientific">Cherax quadricarinatus</name>
    <name type="common">Australian red claw crayfish</name>
    <dbReference type="NCBI Taxonomy" id="27406"/>
    <lineage>
        <taxon>Eukaryota</taxon>
        <taxon>Metazoa</taxon>
        <taxon>Ecdysozoa</taxon>
        <taxon>Arthropoda</taxon>
        <taxon>Crustacea</taxon>
        <taxon>Multicrustacea</taxon>
        <taxon>Malacostraca</taxon>
        <taxon>Eumalacostraca</taxon>
        <taxon>Eucarida</taxon>
        <taxon>Decapoda</taxon>
        <taxon>Pleocyemata</taxon>
        <taxon>Astacidea</taxon>
        <taxon>Parastacoidea</taxon>
        <taxon>Parastacidae</taxon>
        <taxon>Cherax</taxon>
    </lineage>
</organism>
<sequence length="174" mass="19424">MQASSESVYVYMARQSYRGSGNNDPSMEVNDVIHVTAEFLHNQNIIPDNPDGWLFGINMRTGQEGYFPGYFLALSGIQQKATPQRRRPPPTPDGKQPYNDNQGYMVLGRVSMPGEEPTPPLYGGRRSLSVQLPPLQHQVPPVQQQPPSVQHQPPSVQHQLGITYFITPVLCSHC</sequence>
<feature type="domain" description="SH3" evidence="4">
    <location>
        <begin position="6"/>
        <end position="77"/>
    </location>
</feature>
<dbReference type="SUPFAM" id="SSF50044">
    <property type="entry name" value="SH3-domain"/>
    <property type="match status" value="1"/>
</dbReference>
<accession>A0AAW0YIA8</accession>
<dbReference type="InterPro" id="IPR001452">
    <property type="entry name" value="SH3_domain"/>
</dbReference>
<dbReference type="Proteomes" id="UP001445076">
    <property type="component" value="Unassembled WGS sequence"/>
</dbReference>